<dbReference type="AlphaFoldDB" id="A0A0G4GSD9"/>
<organism evidence="3 4">
    <name type="scientific">Vitrella brassicaformis (strain CCMP3155)</name>
    <dbReference type="NCBI Taxonomy" id="1169540"/>
    <lineage>
        <taxon>Eukaryota</taxon>
        <taxon>Sar</taxon>
        <taxon>Alveolata</taxon>
        <taxon>Colpodellida</taxon>
        <taxon>Vitrellaceae</taxon>
        <taxon>Vitrella</taxon>
    </lineage>
</organism>
<evidence type="ECO:0000259" key="2">
    <source>
        <dbReference type="PROSITE" id="PS50822"/>
    </source>
</evidence>
<evidence type="ECO:0000313" key="4">
    <source>
        <dbReference type="Proteomes" id="UP000041254"/>
    </source>
</evidence>
<evidence type="ECO:0000256" key="1">
    <source>
        <dbReference type="SAM" id="MobiDB-lite"/>
    </source>
</evidence>
<keyword evidence="4" id="KW-1185">Reference proteome</keyword>
<gene>
    <name evidence="3" type="ORF">Vbra_22836</name>
</gene>
<protein>
    <recommendedName>
        <fullName evidence="2">Piwi domain-containing protein</fullName>
    </recommendedName>
</protein>
<feature type="region of interest" description="Disordered" evidence="1">
    <location>
        <begin position="436"/>
        <end position="458"/>
    </location>
</feature>
<sequence>MASLVPRPVARPTDPHGRPLFCSIGVELEAQTNLFEIGLHNRRQFAVWVYATEFDPPVNALGPQRALIYRNSEQILQSLNAFGGALLYQGKHTFVKVDTNIQPNHTASVTLPQTADTGAPQRISFMARHTIDLHGALDQETIQYLNCAVKKAMGQLRFQVIGRHLFLTEMMNDHQVDPELGGTTTVGNYKLLLLPGYFTSIHQLGASLYLQVDGTHRIIHMNTLRDVLEERRRRFTGDEAVFAQRMNEEFQGRRIITVYESGPVGNRDRKLYAITELLFGEPGIHRTFTRRQQGQEVTVSYAQYFQNTYGITLAEGQALVKYERSRRMPDGTQQVINTIILPSQTVTLTGMDESIRSNFDLNNQIANRCRMLPGARLDKSRALARKLQAQTAAGGGPSRAAQVLDTYGITIQPDGNLAAFFRYYDRAHEKELLQEEQHAEKRHQHGTPIPGPPRNANFNSNSLIAPANLKRWIVVYGQDHEALKTRLVNDIRAKAQQYGMGYDAPLLISPPVLSMANLNDPRSDHDYDVNMKTLREREKRASDPISDPIMVVFILPDNKTQAKQVYEAMKQRLTCGREAVLTQGVQAKTISGRRWNSALPKLVAQIACKLGGAAWALNTEPVVSTMVIGVECKKARGRSVIVLTASIDDLFLEYYTRVLVREGESEHVDNFPVLIKDAVAKFLKNPRFNEQPPSRFIIYRGGLGEGQKRAAVEFEVPMIQEGFKQLTTDQWKPEWIYIIVNKNVNQRFAVRKPGGGALDNPPPLSVFDQGVTDTTQLVFCGCHQFVTQGTVTPTKYEVYGQSDNWDADGRFGVDGLCRITMQLSTLYQNWSGPIRVPAPVKYAETCARKVTEALANKVPSKQLSTKLWFL</sequence>
<dbReference type="Pfam" id="PF02171">
    <property type="entry name" value="Piwi"/>
    <property type="match status" value="1"/>
</dbReference>
<dbReference type="GO" id="GO:0003723">
    <property type="term" value="F:RNA binding"/>
    <property type="evidence" value="ECO:0007669"/>
    <property type="project" value="InterPro"/>
</dbReference>
<reference evidence="3 4" key="1">
    <citation type="submission" date="2014-11" db="EMBL/GenBank/DDBJ databases">
        <authorList>
            <person name="Zhu J."/>
            <person name="Qi W."/>
            <person name="Song R."/>
        </authorList>
    </citation>
    <scope>NUCLEOTIDE SEQUENCE [LARGE SCALE GENOMIC DNA]</scope>
</reference>
<dbReference type="OrthoDB" id="10252740at2759"/>
<dbReference type="SUPFAM" id="SSF53098">
    <property type="entry name" value="Ribonuclease H-like"/>
    <property type="match status" value="1"/>
</dbReference>
<dbReference type="InParanoid" id="A0A0G4GSD9"/>
<dbReference type="SMART" id="SM00950">
    <property type="entry name" value="Piwi"/>
    <property type="match status" value="1"/>
</dbReference>
<evidence type="ECO:0000313" key="3">
    <source>
        <dbReference type="EMBL" id="CEM33522.1"/>
    </source>
</evidence>
<name>A0A0G4GSD9_VITBC</name>
<feature type="domain" description="Piwi" evidence="2">
    <location>
        <begin position="550"/>
        <end position="855"/>
    </location>
</feature>
<dbReference type="PROSITE" id="PS50822">
    <property type="entry name" value="PIWI"/>
    <property type="match status" value="1"/>
</dbReference>
<dbReference type="Proteomes" id="UP000041254">
    <property type="component" value="Unassembled WGS sequence"/>
</dbReference>
<accession>A0A0G4GSD9</accession>
<dbReference type="VEuPathDB" id="CryptoDB:Vbra_22836"/>
<dbReference type="EMBL" id="CDMY01000786">
    <property type="protein sequence ID" value="CEM33522.1"/>
    <property type="molecule type" value="Genomic_DNA"/>
</dbReference>
<dbReference type="SMART" id="SM00949">
    <property type="entry name" value="PAZ"/>
    <property type="match status" value="1"/>
</dbReference>
<dbReference type="InterPro" id="IPR036397">
    <property type="entry name" value="RNaseH_sf"/>
</dbReference>
<dbReference type="InterPro" id="IPR012337">
    <property type="entry name" value="RNaseH-like_sf"/>
</dbReference>
<dbReference type="InterPro" id="IPR003165">
    <property type="entry name" value="Piwi"/>
</dbReference>
<dbReference type="InterPro" id="IPR036085">
    <property type="entry name" value="PAZ_dom_sf"/>
</dbReference>
<dbReference type="Gene3D" id="3.40.50.2300">
    <property type="match status" value="1"/>
</dbReference>
<proteinExistence type="predicted"/>
<dbReference type="PANTHER" id="PTHR22891">
    <property type="entry name" value="EUKARYOTIC TRANSLATION INITIATION FACTOR 2C"/>
    <property type="match status" value="1"/>
</dbReference>
<dbReference type="Pfam" id="PF02170">
    <property type="entry name" value="PAZ"/>
    <property type="match status" value="1"/>
</dbReference>
<dbReference type="PhylomeDB" id="A0A0G4GSD9"/>
<dbReference type="InterPro" id="IPR003100">
    <property type="entry name" value="PAZ_dom"/>
</dbReference>
<dbReference type="SUPFAM" id="SSF101690">
    <property type="entry name" value="PAZ domain"/>
    <property type="match status" value="1"/>
</dbReference>
<dbReference type="OMA" id="RRDFHDT"/>
<dbReference type="Gene3D" id="3.30.420.10">
    <property type="entry name" value="Ribonuclease H-like superfamily/Ribonuclease H"/>
    <property type="match status" value="1"/>
</dbReference>
<dbReference type="Gene3D" id="2.170.260.10">
    <property type="entry name" value="paz domain"/>
    <property type="match status" value="1"/>
</dbReference>